<evidence type="ECO:0000256" key="4">
    <source>
        <dbReference type="ARBA" id="ARBA00022837"/>
    </source>
</evidence>
<dbReference type="GO" id="GO:0008033">
    <property type="term" value="P:tRNA processing"/>
    <property type="evidence" value="ECO:0007669"/>
    <property type="project" value="UniProtKB-KW"/>
</dbReference>
<dbReference type="GO" id="GO:0046872">
    <property type="term" value="F:metal ion binding"/>
    <property type="evidence" value="ECO:0007669"/>
    <property type="project" value="UniProtKB-KW"/>
</dbReference>
<dbReference type="InterPro" id="IPR002804">
    <property type="entry name" value="Archease"/>
</dbReference>
<dbReference type="InterPro" id="IPR023572">
    <property type="entry name" value="Archease_dom"/>
</dbReference>
<dbReference type="AlphaFoldDB" id="A0A7V3VU50"/>
<sequence>MTWGSFKYLNHTADLGIEVEGRTLEELFINTAKAIFETQINGEIDNKEEISFELKSPSLEELLVDWCRELIYNFAVRGFIPKDYDIKIIQNFELCAHLNGDIFDKRRHQIKLEIKNATYHNLKVMKKNDIYVATIIFDV</sequence>
<gene>
    <name evidence="6" type="ORF">ENX68_01530</name>
</gene>
<dbReference type="PANTHER" id="PTHR12682:SF11">
    <property type="entry name" value="PROTEIN ARCHEASE"/>
    <property type="match status" value="1"/>
</dbReference>
<evidence type="ECO:0000313" key="6">
    <source>
        <dbReference type="EMBL" id="HGE77665.1"/>
    </source>
</evidence>
<feature type="domain" description="Archease" evidence="5">
    <location>
        <begin position="6"/>
        <end position="139"/>
    </location>
</feature>
<proteinExistence type="inferred from homology"/>
<evidence type="ECO:0000256" key="2">
    <source>
        <dbReference type="ARBA" id="ARBA00022694"/>
    </source>
</evidence>
<accession>A0A7V3VU50</accession>
<organism evidence="6">
    <name type="scientific">candidate division WOR-3 bacterium</name>
    <dbReference type="NCBI Taxonomy" id="2052148"/>
    <lineage>
        <taxon>Bacteria</taxon>
        <taxon>Bacteria division WOR-3</taxon>
    </lineage>
</organism>
<dbReference type="SUPFAM" id="SSF69819">
    <property type="entry name" value="MTH1598-like"/>
    <property type="match status" value="1"/>
</dbReference>
<dbReference type="Gene3D" id="3.55.10.10">
    <property type="entry name" value="Archease domain"/>
    <property type="match status" value="1"/>
</dbReference>
<dbReference type="InterPro" id="IPR036820">
    <property type="entry name" value="Archease_dom_sf"/>
</dbReference>
<evidence type="ECO:0000256" key="1">
    <source>
        <dbReference type="ARBA" id="ARBA00007963"/>
    </source>
</evidence>
<dbReference type="Pfam" id="PF01951">
    <property type="entry name" value="Archease"/>
    <property type="match status" value="1"/>
</dbReference>
<name>A0A7V3VU50_UNCW3</name>
<keyword evidence="3" id="KW-0479">Metal-binding</keyword>
<dbReference type="EMBL" id="DTOZ01000046">
    <property type="protein sequence ID" value="HGE77665.1"/>
    <property type="molecule type" value="Genomic_DNA"/>
</dbReference>
<keyword evidence="2" id="KW-0819">tRNA processing</keyword>
<protein>
    <submittedName>
        <fullName evidence="6">Archease</fullName>
    </submittedName>
</protein>
<comment type="caution">
    <text evidence="6">The sequence shown here is derived from an EMBL/GenBank/DDBJ whole genome shotgun (WGS) entry which is preliminary data.</text>
</comment>
<keyword evidence="4" id="KW-0106">Calcium</keyword>
<dbReference type="PANTHER" id="PTHR12682">
    <property type="entry name" value="ARCHEASE"/>
    <property type="match status" value="1"/>
</dbReference>
<comment type="similarity">
    <text evidence="1">Belongs to the archease family.</text>
</comment>
<reference evidence="6" key="1">
    <citation type="journal article" date="2020" name="mSystems">
        <title>Genome- and Community-Level Interaction Insights into Carbon Utilization and Element Cycling Functions of Hydrothermarchaeota in Hydrothermal Sediment.</title>
        <authorList>
            <person name="Zhou Z."/>
            <person name="Liu Y."/>
            <person name="Xu W."/>
            <person name="Pan J."/>
            <person name="Luo Z.H."/>
            <person name="Li M."/>
        </authorList>
    </citation>
    <scope>NUCLEOTIDE SEQUENCE [LARGE SCALE GENOMIC DNA]</scope>
    <source>
        <strain evidence="6">SpSt-961</strain>
    </source>
</reference>
<evidence type="ECO:0000259" key="5">
    <source>
        <dbReference type="Pfam" id="PF01951"/>
    </source>
</evidence>
<evidence type="ECO:0000256" key="3">
    <source>
        <dbReference type="ARBA" id="ARBA00022723"/>
    </source>
</evidence>